<dbReference type="OrthoDB" id="7640220at2"/>
<name>A0A2R8BA51_9RHOB</name>
<keyword evidence="3" id="KW-1185">Reference proteome</keyword>
<gene>
    <name evidence="2" type="ORF">ASD8599_00657</name>
</gene>
<sequence>MPRSLLAATLMVIIAVASPQIVVAQHDARKVLWFNGMPDIPPTFTTRHRKKMSNYVNGYRDGTAFDVTYTHRTSGGGLAAALSAAQYDIVVLDMTNRDALINAKDQEALRQFYGTGRSALMLDGSFAIRSIDINPTTKFPGVNKSGGGLLMNQMYALSENGGGILIGTDHDIWQSNANKALQAILPQAQFQGTTNPSTDGDFIGNVLLASRVIVTARDLLKHWESVPNQGEAPVGTFADFTGQTVTLFSLVETADKPGGGRKRPYISASFSPGRERIPIDSADKVFENMPTHSTKP</sequence>
<proteinExistence type="predicted"/>
<evidence type="ECO:0000313" key="2">
    <source>
        <dbReference type="EMBL" id="SPH19917.1"/>
    </source>
</evidence>
<organism evidence="2 3">
    <name type="scientific">Ascidiaceihabitans donghaensis</name>
    <dbReference type="NCBI Taxonomy" id="1510460"/>
    <lineage>
        <taxon>Bacteria</taxon>
        <taxon>Pseudomonadati</taxon>
        <taxon>Pseudomonadota</taxon>
        <taxon>Alphaproteobacteria</taxon>
        <taxon>Rhodobacterales</taxon>
        <taxon>Paracoccaceae</taxon>
        <taxon>Ascidiaceihabitans</taxon>
    </lineage>
</organism>
<feature type="signal peptide" evidence="1">
    <location>
        <begin position="1"/>
        <end position="24"/>
    </location>
</feature>
<protein>
    <submittedName>
        <fullName evidence="2">Uncharacterized protein</fullName>
    </submittedName>
</protein>
<keyword evidence="1" id="KW-0732">Signal</keyword>
<dbReference type="AlphaFoldDB" id="A0A2R8BA51"/>
<evidence type="ECO:0000256" key="1">
    <source>
        <dbReference type="SAM" id="SignalP"/>
    </source>
</evidence>
<dbReference type="RefSeq" id="WP_146188182.1">
    <property type="nucleotide sequence ID" value="NZ_OMOR01000001.1"/>
</dbReference>
<reference evidence="2 3" key="1">
    <citation type="submission" date="2018-03" db="EMBL/GenBank/DDBJ databases">
        <authorList>
            <person name="Keele B.F."/>
        </authorList>
    </citation>
    <scope>NUCLEOTIDE SEQUENCE [LARGE SCALE GENOMIC DNA]</scope>
    <source>
        <strain evidence="2 3">CECT 8599</strain>
    </source>
</reference>
<dbReference type="Proteomes" id="UP000244880">
    <property type="component" value="Unassembled WGS sequence"/>
</dbReference>
<accession>A0A2R8BA51</accession>
<evidence type="ECO:0000313" key="3">
    <source>
        <dbReference type="Proteomes" id="UP000244880"/>
    </source>
</evidence>
<dbReference type="EMBL" id="OMOR01000001">
    <property type="protein sequence ID" value="SPH19917.1"/>
    <property type="molecule type" value="Genomic_DNA"/>
</dbReference>
<feature type="chain" id="PRO_5015353671" evidence="1">
    <location>
        <begin position="25"/>
        <end position="296"/>
    </location>
</feature>